<proteinExistence type="predicted"/>
<dbReference type="InterPro" id="IPR007172">
    <property type="entry name" value="DUF374"/>
</dbReference>
<evidence type="ECO:0000313" key="3">
    <source>
        <dbReference type="EMBL" id="QEG42216.1"/>
    </source>
</evidence>
<evidence type="ECO:0000259" key="2">
    <source>
        <dbReference type="Pfam" id="PF04028"/>
    </source>
</evidence>
<sequence length="227" mass="25152">MRTLFAWLVALTVYALRYTCRVKVYNDSRPQLQADSTPYVYAVLHAHQLSALMVADKGLGTMVSRSADGQMIIPTLRILSCVPVRGSSGQGKNNRGGRSALQNLVQHVLDGRTACLTVDGPRGPRGRVHKGIGELGRQSGAVVLATTVIPRHRWLISKAWDRLQIPLPFTTLELHFSAPIRHREGESLEQYRRRIHRSLAVLEQTTDPDEAVYSESPPPTASTRRAA</sequence>
<evidence type="ECO:0000256" key="1">
    <source>
        <dbReference type="SAM" id="MobiDB-lite"/>
    </source>
</evidence>
<dbReference type="KEGG" id="rul:UC8_42500"/>
<organism evidence="3 4">
    <name type="scientific">Roseimaritima ulvae</name>
    <dbReference type="NCBI Taxonomy" id="980254"/>
    <lineage>
        <taxon>Bacteria</taxon>
        <taxon>Pseudomonadati</taxon>
        <taxon>Planctomycetota</taxon>
        <taxon>Planctomycetia</taxon>
        <taxon>Pirellulales</taxon>
        <taxon>Pirellulaceae</taxon>
        <taxon>Roseimaritima</taxon>
    </lineage>
</organism>
<feature type="region of interest" description="Disordered" evidence="1">
    <location>
        <begin position="206"/>
        <end position="227"/>
    </location>
</feature>
<dbReference type="AlphaFoldDB" id="A0A5B9QYJ2"/>
<dbReference type="Pfam" id="PF04028">
    <property type="entry name" value="DUF374"/>
    <property type="match status" value="1"/>
</dbReference>
<feature type="domain" description="DUF374" evidence="2">
    <location>
        <begin position="56"/>
        <end position="125"/>
    </location>
</feature>
<name>A0A5B9QYJ2_9BACT</name>
<evidence type="ECO:0000313" key="4">
    <source>
        <dbReference type="Proteomes" id="UP000325286"/>
    </source>
</evidence>
<gene>
    <name evidence="3" type="ORF">UC8_42500</name>
</gene>
<accession>A0A5B9QYJ2</accession>
<dbReference type="EMBL" id="CP042914">
    <property type="protein sequence ID" value="QEG42216.1"/>
    <property type="molecule type" value="Genomic_DNA"/>
</dbReference>
<protein>
    <recommendedName>
        <fullName evidence="2">DUF374 domain-containing protein</fullName>
    </recommendedName>
</protein>
<dbReference type="RefSeq" id="WP_238388745.1">
    <property type="nucleotide sequence ID" value="NZ_CP042914.1"/>
</dbReference>
<dbReference type="Proteomes" id="UP000325286">
    <property type="component" value="Chromosome"/>
</dbReference>
<reference evidence="3 4" key="1">
    <citation type="submission" date="2019-08" db="EMBL/GenBank/DDBJ databases">
        <title>Deep-cultivation of Planctomycetes and their phenomic and genomic characterization uncovers novel biology.</title>
        <authorList>
            <person name="Wiegand S."/>
            <person name="Jogler M."/>
            <person name="Boedeker C."/>
            <person name="Pinto D."/>
            <person name="Vollmers J."/>
            <person name="Rivas-Marin E."/>
            <person name="Kohn T."/>
            <person name="Peeters S.H."/>
            <person name="Heuer A."/>
            <person name="Rast P."/>
            <person name="Oberbeckmann S."/>
            <person name="Bunk B."/>
            <person name="Jeske O."/>
            <person name="Meyerdierks A."/>
            <person name="Storesund J.E."/>
            <person name="Kallscheuer N."/>
            <person name="Luecker S."/>
            <person name="Lage O.M."/>
            <person name="Pohl T."/>
            <person name="Merkel B.J."/>
            <person name="Hornburger P."/>
            <person name="Mueller R.-W."/>
            <person name="Bruemmer F."/>
            <person name="Labrenz M."/>
            <person name="Spormann A.M."/>
            <person name="Op den Camp H."/>
            <person name="Overmann J."/>
            <person name="Amann R."/>
            <person name="Jetten M.S.M."/>
            <person name="Mascher T."/>
            <person name="Medema M.H."/>
            <person name="Devos D.P."/>
            <person name="Kaster A.-K."/>
            <person name="Ovreas L."/>
            <person name="Rohde M."/>
            <person name="Galperin M.Y."/>
            <person name="Jogler C."/>
        </authorList>
    </citation>
    <scope>NUCLEOTIDE SEQUENCE [LARGE SCALE GENOMIC DNA]</scope>
    <source>
        <strain evidence="3 4">UC8</strain>
    </source>
</reference>
<keyword evidence="4" id="KW-1185">Reference proteome</keyword>